<evidence type="ECO:0000256" key="5">
    <source>
        <dbReference type="SAM" id="Phobius"/>
    </source>
</evidence>
<comment type="caution">
    <text evidence="7">The sequence shown here is derived from an EMBL/GenBank/DDBJ whole genome shotgun (WGS) entry which is preliminary data.</text>
</comment>
<evidence type="ECO:0000313" key="7">
    <source>
        <dbReference type="EMBL" id="MCK7610674.1"/>
    </source>
</evidence>
<comment type="subcellular location">
    <subcellularLocation>
        <location evidence="1">Endomembrane system</location>
        <topology evidence="1">Multi-pass membrane protein</topology>
    </subcellularLocation>
</comment>
<accession>A0ABT0GMM7</accession>
<evidence type="ECO:0000256" key="3">
    <source>
        <dbReference type="ARBA" id="ARBA00022989"/>
    </source>
</evidence>
<protein>
    <submittedName>
        <fullName evidence="7">HTTM domain-containing protein</fullName>
    </submittedName>
</protein>
<feature type="transmembrane region" description="Helical" evidence="5">
    <location>
        <begin position="244"/>
        <end position="268"/>
    </location>
</feature>
<organism evidence="7 8">
    <name type="scientific">Roseibium sediminicola</name>
    <dbReference type="NCBI Taxonomy" id="2933272"/>
    <lineage>
        <taxon>Bacteria</taxon>
        <taxon>Pseudomonadati</taxon>
        <taxon>Pseudomonadota</taxon>
        <taxon>Alphaproteobacteria</taxon>
        <taxon>Hyphomicrobiales</taxon>
        <taxon>Stappiaceae</taxon>
        <taxon>Roseibium</taxon>
    </lineage>
</organism>
<feature type="transmembrane region" description="Helical" evidence="5">
    <location>
        <begin position="155"/>
        <end position="177"/>
    </location>
</feature>
<gene>
    <name evidence="7" type="ORF">M0H32_00765</name>
</gene>
<evidence type="ECO:0000256" key="1">
    <source>
        <dbReference type="ARBA" id="ARBA00004127"/>
    </source>
</evidence>
<reference evidence="7" key="1">
    <citation type="submission" date="2022-04" db="EMBL/GenBank/DDBJ databases">
        <title>Roseibium sp. CAU 1639 isolated from mud.</title>
        <authorList>
            <person name="Kim W."/>
        </authorList>
    </citation>
    <scope>NUCLEOTIDE SEQUENCE</scope>
    <source>
        <strain evidence="7">CAU 1639</strain>
    </source>
</reference>
<evidence type="ECO:0000256" key="4">
    <source>
        <dbReference type="ARBA" id="ARBA00023136"/>
    </source>
</evidence>
<evidence type="ECO:0000313" key="8">
    <source>
        <dbReference type="Proteomes" id="UP001431221"/>
    </source>
</evidence>
<evidence type="ECO:0000259" key="6">
    <source>
        <dbReference type="SMART" id="SM00752"/>
    </source>
</evidence>
<dbReference type="RefSeq" id="WP_248149491.1">
    <property type="nucleotide sequence ID" value="NZ_JALNMJ010000001.1"/>
</dbReference>
<feature type="transmembrane region" description="Helical" evidence="5">
    <location>
        <begin position="189"/>
        <end position="207"/>
    </location>
</feature>
<feature type="transmembrane region" description="Helical" evidence="5">
    <location>
        <begin position="12"/>
        <end position="32"/>
    </location>
</feature>
<feature type="transmembrane region" description="Helical" evidence="5">
    <location>
        <begin position="70"/>
        <end position="91"/>
    </location>
</feature>
<dbReference type="InterPro" id="IPR052964">
    <property type="entry name" value="Sporulation_signal_mat"/>
</dbReference>
<keyword evidence="2 5" id="KW-0812">Transmembrane</keyword>
<dbReference type="SMART" id="SM00752">
    <property type="entry name" value="HTTM"/>
    <property type="match status" value="1"/>
</dbReference>
<keyword evidence="8" id="KW-1185">Reference proteome</keyword>
<feature type="domain" description="HTTM-like" evidence="6">
    <location>
        <begin position="7"/>
        <end position="281"/>
    </location>
</feature>
<dbReference type="PANTHER" id="PTHR39535:SF2">
    <property type="entry name" value="HTTM DOMAIN-CONTAINING PROTEIN"/>
    <property type="match status" value="1"/>
</dbReference>
<name>A0ABT0GMM7_9HYPH</name>
<dbReference type="InterPro" id="IPR011020">
    <property type="entry name" value="HTTM-like"/>
</dbReference>
<dbReference type="Proteomes" id="UP001431221">
    <property type="component" value="Unassembled WGS sequence"/>
</dbReference>
<keyword evidence="4 5" id="KW-0472">Membrane</keyword>
<feature type="transmembrane region" description="Helical" evidence="5">
    <location>
        <begin position="219"/>
        <end position="237"/>
    </location>
</feature>
<dbReference type="PANTHER" id="PTHR39535">
    <property type="entry name" value="SPORULATION-DELAYING PROTEIN SDPB"/>
    <property type="match status" value="1"/>
</dbReference>
<feature type="transmembrane region" description="Helical" evidence="5">
    <location>
        <begin position="112"/>
        <end position="135"/>
    </location>
</feature>
<sequence>MAPLRTIFGIDLRTLALFRVLLGVYILIDLAMRSRDLVSHYTDAGIMPRSVQIDHLYITTWSLHLANGAAWFQALLFVLAGFAAIGLLVGWRTRAMTAISWLLMLSVQNRNTFILSGEDNLALLMLFWAMFLPLGARCSVDAALDRTNRFTGNDYFTMATMALLLQGMSMYFFSALLKTHPIWYQDGTAVHYALQLDYLVTPFALWFRQFHELMAGLTYYVYALELVGPFLIFSPIFHRTLRTIFMLAFMTMHLSFLLFLEIGFFPFISIIMNLTFMPGWMWDKLAGWLPLRCQGQLTIWYDRGCDFCEKSCQLLRVFLFLGDTPVRPAQDDAEIGAELERQNSWVVSEGECRHFKTGALAALAGTSPVFFPLGWLLRRSLVQAIGDRCYGWVGRNRPLLSRFTARWLPWRLVPQRFGPVTQVFAGLFLVFITVQNVSTLPGSGVTLPDGFRMVRQALGLYQNWTMFAPYPEMTSPWPVIEGELTDGTIVDVYHDRPGLADFEKPAVVSKVYANYRWRKFLSQLEDQTYEDVPQTLALAYGRYLCGHWREAHPDGPALSSFILYFQIEISQPPGVPKEVETQQVWSHDCFG</sequence>
<dbReference type="EMBL" id="JALNMJ010000001">
    <property type="protein sequence ID" value="MCK7610674.1"/>
    <property type="molecule type" value="Genomic_DNA"/>
</dbReference>
<keyword evidence="3 5" id="KW-1133">Transmembrane helix</keyword>
<proteinExistence type="predicted"/>
<evidence type="ECO:0000256" key="2">
    <source>
        <dbReference type="ARBA" id="ARBA00022692"/>
    </source>
</evidence>